<dbReference type="Proteomes" id="UP000019140">
    <property type="component" value="Unassembled WGS sequence"/>
</dbReference>
<proteinExistence type="predicted"/>
<sequence>MAKGGVTVDQNVIVTAIESVAETLGTMALVLIHPEDPLALPEPPGADVTAAYDGHLDAIKAQVSGNHNLLEMSKRDFRAGYPDRAGAYLVEFLEKLMAEPGYTQNFSADSQGRLDFSLRDLREL</sequence>
<evidence type="ECO:0000313" key="2">
    <source>
        <dbReference type="Proteomes" id="UP000019140"/>
    </source>
</evidence>
<accession>W4MGL7</accession>
<gene>
    <name evidence="1" type="ORF">ETSY2_01570</name>
</gene>
<evidence type="ECO:0000313" key="1">
    <source>
        <dbReference type="EMBL" id="ETX09086.1"/>
    </source>
</evidence>
<comment type="caution">
    <text evidence="1">The sequence shown here is derived from an EMBL/GenBank/DDBJ whole genome shotgun (WGS) entry which is preliminary data.</text>
</comment>
<dbReference type="HOGENOM" id="CLU_2080472_0_0_7"/>
<organism evidence="1 2">
    <name type="scientific">Candidatus Entotheonella gemina</name>
    <dbReference type="NCBI Taxonomy" id="1429439"/>
    <lineage>
        <taxon>Bacteria</taxon>
        <taxon>Pseudomonadati</taxon>
        <taxon>Nitrospinota/Tectimicrobiota group</taxon>
        <taxon>Candidatus Tectimicrobiota</taxon>
        <taxon>Candidatus Entotheonellia</taxon>
        <taxon>Candidatus Entotheonellales</taxon>
        <taxon>Candidatus Entotheonellaceae</taxon>
        <taxon>Candidatus Entotheonella</taxon>
    </lineage>
</organism>
<name>W4MGL7_9BACT</name>
<reference evidence="1 2" key="1">
    <citation type="journal article" date="2014" name="Nature">
        <title>An environmental bacterial taxon with a large and distinct metabolic repertoire.</title>
        <authorList>
            <person name="Wilson M.C."/>
            <person name="Mori T."/>
            <person name="Ruckert C."/>
            <person name="Uria A.R."/>
            <person name="Helf M.J."/>
            <person name="Takada K."/>
            <person name="Gernert C."/>
            <person name="Steffens U.A."/>
            <person name="Heycke N."/>
            <person name="Schmitt S."/>
            <person name="Rinke C."/>
            <person name="Helfrich E.J."/>
            <person name="Brachmann A.O."/>
            <person name="Gurgui C."/>
            <person name="Wakimoto T."/>
            <person name="Kracht M."/>
            <person name="Crusemann M."/>
            <person name="Hentschel U."/>
            <person name="Abe I."/>
            <person name="Matsunaga S."/>
            <person name="Kalinowski J."/>
            <person name="Takeyama H."/>
            <person name="Piel J."/>
        </authorList>
    </citation>
    <scope>NUCLEOTIDE SEQUENCE [LARGE SCALE GENOMIC DNA]</scope>
    <source>
        <strain evidence="2">TSY2</strain>
    </source>
</reference>
<dbReference type="AlphaFoldDB" id="W4MGL7"/>
<keyword evidence="2" id="KW-1185">Reference proteome</keyword>
<protein>
    <submittedName>
        <fullName evidence="1">Uncharacterized protein</fullName>
    </submittedName>
</protein>
<dbReference type="EMBL" id="AZHX01000062">
    <property type="protein sequence ID" value="ETX09086.1"/>
    <property type="molecule type" value="Genomic_DNA"/>
</dbReference>